<gene>
    <name evidence="5" type="ORF">HETSPECPRED_002950</name>
</gene>
<keyword evidence="1" id="KW-0677">Repeat</keyword>
<sequence>MESLTNLAGLKSLEEAHHFLEEMQTGLNSILIQGENIEELWCMHDWYNYILELWIRQARQCYGQFQGKWIPIMNTWHHVIEATVEFIVSYGYASDRPPRSSVQENPDRPPRSSVQENPDRSIFHRRLLIRDSIRWSILERPDRHNWNTSLLDSGKPFKAMVANVRSLAESNCSKEELEMQRRRGISSLEFLEYIEELEEKLEELISFLPAEETDNLYLDTSHSLEFALTTSDSKDDIRYLQLIQKLSPKWFSKKSARLPYFESKYHRLVQELLGNVIGVKYIGKYGMPIYTTQEFANIIALGADIRGEVDGRKDCCLWAAASSSCPLDIFKALVQAGAPYKKAAWWPHDRSPLQGAVEAERIDVIAFLLDSQLHSLKIDINDKDSSGPKALHLAATNCSKKAVSLLLQHPDIEADTMANGYTPFLLAVKANKDCRDKSVVVQMLIDSKRVDPFQLSEKGENALHLAADLRDATLSIMLEHVDHINAQDEMGETPLHRAVRANSKPNVDILLRHGADPTMNKIYGGTPLQIACAERRLGPMKALLRLPRSLVNQWPDVIRSPGYSYSPITEIFSDIYRISPGAKCIEHARRALKLVLTAGADLEARDSYGRSVLSNLIDIDSEDVILDLLHAGADVNSQDDNGDTPLHLLARYDRLNYEMFELLLKWGANPDINNNDRRTPIAACSKDGYAEKRVKDLAAIVRRHKAGIADVQEKKKGCTAEAKPQSSRHQDAKKPRLKSMSNPFSVLMDDEES</sequence>
<dbReference type="SUPFAM" id="SSF48403">
    <property type="entry name" value="Ankyrin repeat"/>
    <property type="match status" value="2"/>
</dbReference>
<dbReference type="Proteomes" id="UP000664521">
    <property type="component" value="Unassembled WGS sequence"/>
</dbReference>
<dbReference type="PANTHER" id="PTHR24173">
    <property type="entry name" value="ANKYRIN REPEAT CONTAINING"/>
    <property type="match status" value="1"/>
</dbReference>
<dbReference type="OrthoDB" id="20872at2759"/>
<evidence type="ECO:0000256" key="1">
    <source>
        <dbReference type="ARBA" id="ARBA00022737"/>
    </source>
</evidence>
<keyword evidence="2 3" id="KW-0040">ANK repeat</keyword>
<dbReference type="SMART" id="SM00248">
    <property type="entry name" value="ANK"/>
    <property type="match status" value="8"/>
</dbReference>
<dbReference type="Pfam" id="PF12796">
    <property type="entry name" value="Ank_2"/>
    <property type="match status" value="3"/>
</dbReference>
<protein>
    <recommendedName>
        <fullName evidence="7">Ankyrin</fullName>
    </recommendedName>
</protein>
<dbReference type="EMBL" id="CAJPDS010000018">
    <property type="protein sequence ID" value="CAF9916563.1"/>
    <property type="molecule type" value="Genomic_DNA"/>
</dbReference>
<evidence type="ECO:0000256" key="2">
    <source>
        <dbReference type="ARBA" id="ARBA00023043"/>
    </source>
</evidence>
<dbReference type="PANTHER" id="PTHR24173:SF74">
    <property type="entry name" value="ANKYRIN REPEAT DOMAIN-CONTAINING PROTEIN 16"/>
    <property type="match status" value="1"/>
</dbReference>
<proteinExistence type="predicted"/>
<dbReference type="PROSITE" id="PS50297">
    <property type="entry name" value="ANK_REP_REGION"/>
    <property type="match status" value="2"/>
</dbReference>
<dbReference type="Gene3D" id="1.25.40.20">
    <property type="entry name" value="Ankyrin repeat-containing domain"/>
    <property type="match status" value="3"/>
</dbReference>
<comment type="caution">
    <text evidence="5">The sequence shown here is derived from an EMBL/GenBank/DDBJ whole genome shotgun (WGS) entry which is preliminary data.</text>
</comment>
<dbReference type="PROSITE" id="PS50088">
    <property type="entry name" value="ANK_REPEAT"/>
    <property type="match status" value="2"/>
</dbReference>
<evidence type="ECO:0000256" key="3">
    <source>
        <dbReference type="PROSITE-ProRule" id="PRU00023"/>
    </source>
</evidence>
<dbReference type="AlphaFoldDB" id="A0A8H3F2W0"/>
<organism evidence="5 6">
    <name type="scientific">Heterodermia speciosa</name>
    <dbReference type="NCBI Taxonomy" id="116794"/>
    <lineage>
        <taxon>Eukaryota</taxon>
        <taxon>Fungi</taxon>
        <taxon>Dikarya</taxon>
        <taxon>Ascomycota</taxon>
        <taxon>Pezizomycotina</taxon>
        <taxon>Lecanoromycetes</taxon>
        <taxon>OSLEUM clade</taxon>
        <taxon>Lecanoromycetidae</taxon>
        <taxon>Caliciales</taxon>
        <taxon>Physciaceae</taxon>
        <taxon>Heterodermia</taxon>
    </lineage>
</organism>
<accession>A0A8H3F2W0</accession>
<keyword evidence="6" id="KW-1185">Reference proteome</keyword>
<reference evidence="5" key="1">
    <citation type="submission" date="2021-03" db="EMBL/GenBank/DDBJ databases">
        <authorList>
            <person name="Tagirdzhanova G."/>
        </authorList>
    </citation>
    <scope>NUCLEOTIDE SEQUENCE</scope>
</reference>
<feature type="repeat" description="ANK" evidence="3">
    <location>
        <begin position="641"/>
        <end position="675"/>
    </location>
</feature>
<feature type="region of interest" description="Disordered" evidence="4">
    <location>
        <begin position="712"/>
        <end position="753"/>
    </location>
</feature>
<evidence type="ECO:0000313" key="5">
    <source>
        <dbReference type="EMBL" id="CAF9916563.1"/>
    </source>
</evidence>
<feature type="repeat" description="ANK" evidence="3">
    <location>
        <begin position="490"/>
        <end position="522"/>
    </location>
</feature>
<evidence type="ECO:0000256" key="4">
    <source>
        <dbReference type="SAM" id="MobiDB-lite"/>
    </source>
</evidence>
<dbReference type="InterPro" id="IPR002110">
    <property type="entry name" value="Ankyrin_rpt"/>
</dbReference>
<feature type="region of interest" description="Disordered" evidence="4">
    <location>
        <begin position="97"/>
        <end position="117"/>
    </location>
</feature>
<name>A0A8H3F2W0_9LECA</name>
<evidence type="ECO:0000313" key="6">
    <source>
        <dbReference type="Proteomes" id="UP000664521"/>
    </source>
</evidence>
<dbReference type="InterPro" id="IPR036770">
    <property type="entry name" value="Ankyrin_rpt-contain_sf"/>
</dbReference>
<evidence type="ECO:0008006" key="7">
    <source>
        <dbReference type="Google" id="ProtNLM"/>
    </source>
</evidence>